<proteinExistence type="predicted"/>
<dbReference type="AlphaFoldDB" id="A0AAE1BRF8"/>
<name>A0AAE1BRF8_PETCI</name>
<dbReference type="EMBL" id="JAWQEG010006684">
    <property type="protein sequence ID" value="KAK3854154.1"/>
    <property type="molecule type" value="Genomic_DNA"/>
</dbReference>
<gene>
    <name evidence="1" type="ORF">Pcinc_039345</name>
</gene>
<evidence type="ECO:0000313" key="2">
    <source>
        <dbReference type="Proteomes" id="UP001286313"/>
    </source>
</evidence>
<comment type="caution">
    <text evidence="1">The sequence shown here is derived from an EMBL/GenBank/DDBJ whole genome shotgun (WGS) entry which is preliminary data.</text>
</comment>
<accession>A0AAE1BRF8</accession>
<sequence length="133" mass="14508">MGEIKKVWDKNNMIANPPRHFDVWSVTVWFEASQPASQPPHVAAAYYGLIFPDTCSSPPPLLPPQLGYMAPSPTSSPQMSSLLLRSVLHLFVLSLSCSSPFFALALHKLFPRRLGVCGGALQSEPRSCSTLLA</sequence>
<evidence type="ECO:0000313" key="1">
    <source>
        <dbReference type="EMBL" id="KAK3854154.1"/>
    </source>
</evidence>
<organism evidence="1 2">
    <name type="scientific">Petrolisthes cinctipes</name>
    <name type="common">Flat porcelain crab</name>
    <dbReference type="NCBI Taxonomy" id="88211"/>
    <lineage>
        <taxon>Eukaryota</taxon>
        <taxon>Metazoa</taxon>
        <taxon>Ecdysozoa</taxon>
        <taxon>Arthropoda</taxon>
        <taxon>Crustacea</taxon>
        <taxon>Multicrustacea</taxon>
        <taxon>Malacostraca</taxon>
        <taxon>Eumalacostraca</taxon>
        <taxon>Eucarida</taxon>
        <taxon>Decapoda</taxon>
        <taxon>Pleocyemata</taxon>
        <taxon>Anomura</taxon>
        <taxon>Galatheoidea</taxon>
        <taxon>Porcellanidae</taxon>
        <taxon>Petrolisthes</taxon>
    </lineage>
</organism>
<keyword evidence="2" id="KW-1185">Reference proteome</keyword>
<reference evidence="1" key="1">
    <citation type="submission" date="2023-10" db="EMBL/GenBank/DDBJ databases">
        <title>Genome assemblies of two species of porcelain crab, Petrolisthes cinctipes and Petrolisthes manimaculis (Anomura: Porcellanidae).</title>
        <authorList>
            <person name="Angst P."/>
        </authorList>
    </citation>
    <scope>NUCLEOTIDE SEQUENCE</scope>
    <source>
        <strain evidence="1">PB745_01</strain>
        <tissue evidence="1">Gill</tissue>
    </source>
</reference>
<dbReference type="Proteomes" id="UP001286313">
    <property type="component" value="Unassembled WGS sequence"/>
</dbReference>
<protein>
    <submittedName>
        <fullName evidence="1">Uncharacterized protein</fullName>
    </submittedName>
</protein>